<reference evidence="7" key="1">
    <citation type="submission" date="2021-12" db="EMBL/GenBank/DDBJ databases">
        <title>Curvularia clavata genome.</title>
        <authorList>
            <person name="Cao Y."/>
        </authorList>
    </citation>
    <scope>NUCLEOTIDE SEQUENCE</scope>
    <source>
        <strain evidence="7">Yc1106</strain>
    </source>
</reference>
<dbReference type="InterPro" id="IPR036318">
    <property type="entry name" value="FAD-bd_PCMH-like_sf"/>
</dbReference>
<organism evidence="7 8">
    <name type="scientific">Curvularia clavata</name>
    <dbReference type="NCBI Taxonomy" id="95742"/>
    <lineage>
        <taxon>Eukaryota</taxon>
        <taxon>Fungi</taxon>
        <taxon>Dikarya</taxon>
        <taxon>Ascomycota</taxon>
        <taxon>Pezizomycotina</taxon>
        <taxon>Dothideomycetes</taxon>
        <taxon>Pleosporomycetidae</taxon>
        <taxon>Pleosporales</taxon>
        <taxon>Pleosporineae</taxon>
        <taxon>Pleosporaceae</taxon>
        <taxon>Curvularia</taxon>
    </lineage>
</organism>
<dbReference type="InterPro" id="IPR050416">
    <property type="entry name" value="FAD-linked_Oxidoreductase"/>
</dbReference>
<dbReference type="PANTHER" id="PTHR42973:SF13">
    <property type="entry name" value="FAD-BINDING PCMH-TYPE DOMAIN-CONTAINING PROTEIN"/>
    <property type="match status" value="1"/>
</dbReference>
<keyword evidence="3" id="KW-0274">FAD</keyword>
<dbReference type="InterPro" id="IPR016169">
    <property type="entry name" value="FAD-bd_PCMH_sub2"/>
</dbReference>
<dbReference type="VEuPathDB" id="FungiDB:yc1106_06361"/>
<evidence type="ECO:0000313" key="8">
    <source>
        <dbReference type="Proteomes" id="UP001056012"/>
    </source>
</evidence>
<dbReference type="InterPro" id="IPR006094">
    <property type="entry name" value="Oxid_FAD_bind_N"/>
</dbReference>
<keyword evidence="8" id="KW-1185">Reference proteome</keyword>
<keyword evidence="4" id="KW-0560">Oxidoreductase</keyword>
<gene>
    <name evidence="7" type="ORF">yc1106_06361</name>
</gene>
<proteinExistence type="inferred from homology"/>
<evidence type="ECO:0000256" key="3">
    <source>
        <dbReference type="ARBA" id="ARBA00022827"/>
    </source>
</evidence>
<evidence type="ECO:0000259" key="6">
    <source>
        <dbReference type="PROSITE" id="PS51387"/>
    </source>
</evidence>
<evidence type="ECO:0000256" key="5">
    <source>
        <dbReference type="SAM" id="SignalP"/>
    </source>
</evidence>
<evidence type="ECO:0000256" key="2">
    <source>
        <dbReference type="ARBA" id="ARBA00022630"/>
    </source>
</evidence>
<dbReference type="OrthoDB" id="2151789at2759"/>
<dbReference type="Proteomes" id="UP001056012">
    <property type="component" value="Chromosome 4"/>
</dbReference>
<dbReference type="GO" id="GO:0071949">
    <property type="term" value="F:FAD binding"/>
    <property type="evidence" value="ECO:0007669"/>
    <property type="project" value="InterPro"/>
</dbReference>
<dbReference type="PROSITE" id="PS51387">
    <property type="entry name" value="FAD_PCMH"/>
    <property type="match status" value="1"/>
</dbReference>
<dbReference type="EMBL" id="CP089277">
    <property type="protein sequence ID" value="USP79087.1"/>
    <property type="molecule type" value="Genomic_DNA"/>
</dbReference>
<evidence type="ECO:0000256" key="1">
    <source>
        <dbReference type="ARBA" id="ARBA00005466"/>
    </source>
</evidence>
<dbReference type="GO" id="GO:0016491">
    <property type="term" value="F:oxidoreductase activity"/>
    <property type="evidence" value="ECO:0007669"/>
    <property type="project" value="UniProtKB-KW"/>
</dbReference>
<evidence type="ECO:0000313" key="7">
    <source>
        <dbReference type="EMBL" id="USP79087.1"/>
    </source>
</evidence>
<dbReference type="SUPFAM" id="SSF56176">
    <property type="entry name" value="FAD-binding/transporter-associated domain-like"/>
    <property type="match status" value="1"/>
</dbReference>
<dbReference type="Pfam" id="PF01565">
    <property type="entry name" value="FAD_binding_4"/>
    <property type="match status" value="1"/>
</dbReference>
<name>A0A9Q9DTT2_CURCL</name>
<dbReference type="Gene3D" id="3.30.465.10">
    <property type="match status" value="1"/>
</dbReference>
<feature type="domain" description="FAD-binding PCMH-type" evidence="6">
    <location>
        <begin position="65"/>
        <end position="237"/>
    </location>
</feature>
<accession>A0A9Q9DTT2</accession>
<comment type="similarity">
    <text evidence="1">Belongs to the oxygen-dependent FAD-linked oxidoreductase family.</text>
</comment>
<keyword evidence="2" id="KW-0285">Flavoprotein</keyword>
<sequence length="509" mass="55118">MASFSSFALGALLLGVHVAYGVPSDATTKLCNEANNALPGKVLTPGLLAAEYAYETQQYWATNLRGVNPACIVQSNSAQDVAIVVKLLNKYPTVRFATRSGGHDPNKDHTTIQDGVLITMTDLVGASYDAQEDVAYVRPGGEWNDVIGDLEKSGVAIAGGRLGLVGVGGLLLGGGLSFLSAQEGLAADNIIEWETVMANGSIVNVNAATHPDLARAMRGSSGQFGIVTQFKAKVHHMDDVWGGSCTYDVTKEDELYAALHDFAGHGAEDPKAAIIFTDLVLGVGTRLRIMYYFYDGPSPPTSGPFAKFLDIVNLTCLPKRQKYSELLRANGEPVRALNARSFFRTKTIPYIASRPQMYKEISDKLAEVTAIFLNTLPVVSGIQFSVDFQPLPSVIGKKSESKGGNAMGLTASDPDRIVLIFQGAWNLPSEDEKAFNIARTLTSWLDEVVPQWMEEAGIPKDTYLPLFLNDAMYDQPVLQSYSDYEKFKALQKSVDPQGLFSTRSGGFKF</sequence>
<feature type="signal peptide" evidence="5">
    <location>
        <begin position="1"/>
        <end position="21"/>
    </location>
</feature>
<dbReference type="AlphaFoldDB" id="A0A9Q9DTT2"/>
<keyword evidence="5" id="KW-0732">Signal</keyword>
<dbReference type="InterPro" id="IPR016166">
    <property type="entry name" value="FAD-bd_PCMH"/>
</dbReference>
<protein>
    <recommendedName>
        <fullName evidence="6">FAD-binding PCMH-type domain-containing protein</fullName>
    </recommendedName>
</protein>
<feature type="chain" id="PRO_5040162807" description="FAD-binding PCMH-type domain-containing protein" evidence="5">
    <location>
        <begin position="22"/>
        <end position="509"/>
    </location>
</feature>
<dbReference type="PANTHER" id="PTHR42973">
    <property type="entry name" value="BINDING OXIDOREDUCTASE, PUTATIVE (AFU_ORTHOLOGUE AFUA_1G17690)-RELATED"/>
    <property type="match status" value="1"/>
</dbReference>
<evidence type="ECO:0000256" key="4">
    <source>
        <dbReference type="ARBA" id="ARBA00023002"/>
    </source>
</evidence>